<dbReference type="AlphaFoldDB" id="A0A4C1SUL4"/>
<protein>
    <submittedName>
        <fullName evidence="2">Uncharacterized protein</fullName>
    </submittedName>
</protein>
<evidence type="ECO:0000313" key="2">
    <source>
        <dbReference type="EMBL" id="GBP05636.1"/>
    </source>
</evidence>
<dbReference type="Proteomes" id="UP000299102">
    <property type="component" value="Unassembled WGS sequence"/>
</dbReference>
<sequence length="539" mass="59458">MRQQYFNRRATTPSTTRVEPPIRTSLTARGRAARRAATAQNNLGECSSAIGEPKSHNKRNIEQLKKQYYVAYACTIIQKVHRWRPSTAQVYSQNTILPLSRPNAALFSFGSQECPVYISLLHNYGPYENVAEFGTQATGFINKCLQIHVQRQKYMEYFQHPSDTKNISVKYESMNLHSLQEYFPLKQCISPQVFLRSTKSGAEEKVRKELTFNETGDYIDSLTLLEGNPPEITVANVCCPTKAKSFFSSFFRAAGTQADDCSPCCKRKTSIAGAANVSEDASCPNMLGTVSHIRIGPPPPCSVHGASCIGSCNFKGVKILPNEERARIKVSTVSNSRRGVFELAVRKLTGAPLAKNELLLEWTPPSSCSPPCAPPCSGPGAPCCSTVTCSPLKCKMIVCKPNSCKPHRKPPCRQLCHPPPCQLGCRAPCHSKPCLMCKPCIRSDPPPPCRRPPEPCPFKCTRVCSVGRGKLRKKKGAVRIRPHPRHKSPCLNRKPECPAARARSAARLLRPAGRTAPVHGALLRLSTSLLRVQAHISHY</sequence>
<accession>A0A4C1SUL4</accession>
<dbReference type="EMBL" id="BGZK01003925">
    <property type="protein sequence ID" value="GBP05636.1"/>
    <property type="molecule type" value="Genomic_DNA"/>
</dbReference>
<feature type="region of interest" description="Disordered" evidence="1">
    <location>
        <begin position="1"/>
        <end position="20"/>
    </location>
</feature>
<organism evidence="2 3">
    <name type="scientific">Eumeta variegata</name>
    <name type="common">Bagworm moth</name>
    <name type="synonym">Eumeta japonica</name>
    <dbReference type="NCBI Taxonomy" id="151549"/>
    <lineage>
        <taxon>Eukaryota</taxon>
        <taxon>Metazoa</taxon>
        <taxon>Ecdysozoa</taxon>
        <taxon>Arthropoda</taxon>
        <taxon>Hexapoda</taxon>
        <taxon>Insecta</taxon>
        <taxon>Pterygota</taxon>
        <taxon>Neoptera</taxon>
        <taxon>Endopterygota</taxon>
        <taxon>Lepidoptera</taxon>
        <taxon>Glossata</taxon>
        <taxon>Ditrysia</taxon>
        <taxon>Tineoidea</taxon>
        <taxon>Psychidae</taxon>
        <taxon>Oiketicinae</taxon>
        <taxon>Eumeta</taxon>
    </lineage>
</organism>
<comment type="caution">
    <text evidence="2">The sequence shown here is derived from an EMBL/GenBank/DDBJ whole genome shotgun (WGS) entry which is preliminary data.</text>
</comment>
<dbReference type="OrthoDB" id="7682862at2759"/>
<gene>
    <name evidence="2" type="ORF">EVAR_100902_1</name>
</gene>
<evidence type="ECO:0000313" key="3">
    <source>
        <dbReference type="Proteomes" id="UP000299102"/>
    </source>
</evidence>
<proteinExistence type="predicted"/>
<name>A0A4C1SUL4_EUMVA</name>
<keyword evidence="3" id="KW-1185">Reference proteome</keyword>
<evidence type="ECO:0000256" key="1">
    <source>
        <dbReference type="SAM" id="MobiDB-lite"/>
    </source>
</evidence>
<reference evidence="2 3" key="1">
    <citation type="journal article" date="2019" name="Commun. Biol.">
        <title>The bagworm genome reveals a unique fibroin gene that provides high tensile strength.</title>
        <authorList>
            <person name="Kono N."/>
            <person name="Nakamura H."/>
            <person name="Ohtoshi R."/>
            <person name="Tomita M."/>
            <person name="Numata K."/>
            <person name="Arakawa K."/>
        </authorList>
    </citation>
    <scope>NUCLEOTIDE SEQUENCE [LARGE SCALE GENOMIC DNA]</scope>
</reference>
<feature type="compositionally biased region" description="Polar residues" evidence="1">
    <location>
        <begin position="1"/>
        <end position="17"/>
    </location>
</feature>